<dbReference type="PANTHER" id="PTHR35089">
    <property type="entry name" value="CHAPERONE PROTEIN SKP"/>
    <property type="match status" value="1"/>
</dbReference>
<feature type="chain" id="PRO_5013823158" description="Molecular chaperone Skp" evidence="4">
    <location>
        <begin position="21"/>
        <end position="151"/>
    </location>
</feature>
<dbReference type="SUPFAM" id="SSF111384">
    <property type="entry name" value="OmpH-like"/>
    <property type="match status" value="1"/>
</dbReference>
<evidence type="ECO:0000313" key="5">
    <source>
        <dbReference type="EMBL" id="PIS29448.1"/>
    </source>
</evidence>
<dbReference type="EMBL" id="PEYM01000085">
    <property type="protein sequence ID" value="PIS29448.1"/>
    <property type="molecule type" value="Genomic_DNA"/>
</dbReference>
<protein>
    <recommendedName>
        <fullName evidence="7">Molecular chaperone Skp</fullName>
    </recommendedName>
</protein>
<evidence type="ECO:0000256" key="2">
    <source>
        <dbReference type="ARBA" id="ARBA00022729"/>
    </source>
</evidence>
<dbReference type="Gene3D" id="3.30.910.20">
    <property type="entry name" value="Skp domain"/>
    <property type="match status" value="1"/>
</dbReference>
<reference evidence="5 6" key="1">
    <citation type="submission" date="2017-09" db="EMBL/GenBank/DDBJ databases">
        <title>Depth-based differentiation of microbial function through sediment-hosted aquifers and enrichment of novel symbionts in the deep terrestrial subsurface.</title>
        <authorList>
            <person name="Probst A.J."/>
            <person name="Ladd B."/>
            <person name="Jarett J.K."/>
            <person name="Geller-Mcgrath D.E."/>
            <person name="Sieber C.M."/>
            <person name="Emerson J.B."/>
            <person name="Anantharaman K."/>
            <person name="Thomas B.C."/>
            <person name="Malmstrom R."/>
            <person name="Stieglmeier M."/>
            <person name="Klingl A."/>
            <person name="Woyke T."/>
            <person name="Ryan C.M."/>
            <person name="Banfield J.F."/>
        </authorList>
    </citation>
    <scope>NUCLEOTIDE SEQUENCE [LARGE SCALE GENOMIC DNA]</scope>
    <source>
        <strain evidence="5">CG08_land_8_20_14_0_20_45_16</strain>
    </source>
</reference>
<evidence type="ECO:0000256" key="1">
    <source>
        <dbReference type="ARBA" id="ARBA00009091"/>
    </source>
</evidence>
<sequence>MKKITVIILCLMFAATLAQATNFSNIGFIDVQKVFKEYRETDKAQTKLNKQEESFKKEFEKSQEKLEKAEKDGKSKEDLDKMKKEFEEKLAPKRESLLKLNEQLTAKLQLEILDSVKNVAKKVGIDMVLDKQVVITGGMDLTEMVINELNK</sequence>
<dbReference type="GO" id="GO:0005829">
    <property type="term" value="C:cytosol"/>
    <property type="evidence" value="ECO:0007669"/>
    <property type="project" value="TreeGrafter"/>
</dbReference>
<evidence type="ECO:0000256" key="3">
    <source>
        <dbReference type="SAM" id="MobiDB-lite"/>
    </source>
</evidence>
<gene>
    <name evidence="5" type="ORF">COT42_05325</name>
</gene>
<dbReference type="AlphaFoldDB" id="A0A2H0XZ62"/>
<evidence type="ECO:0008006" key="7">
    <source>
        <dbReference type="Google" id="ProtNLM"/>
    </source>
</evidence>
<evidence type="ECO:0000313" key="6">
    <source>
        <dbReference type="Proteomes" id="UP000231343"/>
    </source>
</evidence>
<dbReference type="InterPro" id="IPR005632">
    <property type="entry name" value="Chaperone_Skp"/>
</dbReference>
<dbReference type="PANTHER" id="PTHR35089:SF1">
    <property type="entry name" value="CHAPERONE PROTEIN SKP"/>
    <property type="match status" value="1"/>
</dbReference>
<name>A0A2H0XZ62_UNCSA</name>
<dbReference type="Pfam" id="PF03938">
    <property type="entry name" value="OmpH"/>
    <property type="match status" value="1"/>
</dbReference>
<proteinExistence type="inferred from homology"/>
<evidence type="ECO:0000256" key="4">
    <source>
        <dbReference type="SAM" id="SignalP"/>
    </source>
</evidence>
<dbReference type="SMART" id="SM00935">
    <property type="entry name" value="OmpH"/>
    <property type="match status" value="1"/>
</dbReference>
<dbReference type="GO" id="GO:0051082">
    <property type="term" value="F:unfolded protein binding"/>
    <property type="evidence" value="ECO:0007669"/>
    <property type="project" value="InterPro"/>
</dbReference>
<accession>A0A2H0XZ62</accession>
<feature type="signal peptide" evidence="4">
    <location>
        <begin position="1"/>
        <end position="20"/>
    </location>
</feature>
<organism evidence="5 6">
    <name type="scientific">Candidatus Saganbacteria bacterium CG08_land_8_20_14_0_20_45_16</name>
    <dbReference type="NCBI Taxonomy" id="2014293"/>
    <lineage>
        <taxon>Bacteria</taxon>
        <taxon>Bacillati</taxon>
        <taxon>Saganbacteria</taxon>
    </lineage>
</organism>
<keyword evidence="2 4" id="KW-0732">Signal</keyword>
<comment type="caution">
    <text evidence="5">The sequence shown here is derived from an EMBL/GenBank/DDBJ whole genome shotgun (WGS) entry which is preliminary data.</text>
</comment>
<dbReference type="GO" id="GO:0050821">
    <property type="term" value="P:protein stabilization"/>
    <property type="evidence" value="ECO:0007669"/>
    <property type="project" value="TreeGrafter"/>
</dbReference>
<dbReference type="InterPro" id="IPR024930">
    <property type="entry name" value="Skp_dom_sf"/>
</dbReference>
<dbReference type="Proteomes" id="UP000231343">
    <property type="component" value="Unassembled WGS sequence"/>
</dbReference>
<feature type="region of interest" description="Disordered" evidence="3">
    <location>
        <begin position="59"/>
        <end position="79"/>
    </location>
</feature>
<comment type="similarity">
    <text evidence="1">Belongs to the Skp family.</text>
</comment>